<evidence type="ECO:0000313" key="2">
    <source>
        <dbReference type="EMBL" id="GAA0479736.1"/>
    </source>
</evidence>
<evidence type="ECO:0000313" key="3">
    <source>
        <dbReference type="Proteomes" id="UP001500713"/>
    </source>
</evidence>
<dbReference type="SUPFAM" id="SSF56601">
    <property type="entry name" value="beta-lactamase/transpeptidase-like"/>
    <property type="match status" value="1"/>
</dbReference>
<dbReference type="PANTHER" id="PTHR43283">
    <property type="entry name" value="BETA-LACTAMASE-RELATED"/>
    <property type="match status" value="1"/>
</dbReference>
<evidence type="ECO:0000259" key="1">
    <source>
        <dbReference type="Pfam" id="PF00144"/>
    </source>
</evidence>
<dbReference type="Gene3D" id="3.40.710.10">
    <property type="entry name" value="DD-peptidase/beta-lactamase superfamily"/>
    <property type="match status" value="2"/>
</dbReference>
<accession>A0ABN1ALY4</accession>
<dbReference type="Proteomes" id="UP001500713">
    <property type="component" value="Unassembled WGS sequence"/>
</dbReference>
<dbReference type="InterPro" id="IPR050789">
    <property type="entry name" value="Diverse_Enzym_Activities"/>
</dbReference>
<dbReference type="EMBL" id="BAAAEM010000003">
    <property type="protein sequence ID" value="GAA0479736.1"/>
    <property type="molecule type" value="Genomic_DNA"/>
</dbReference>
<dbReference type="InterPro" id="IPR012338">
    <property type="entry name" value="Beta-lactam/transpept-like"/>
</dbReference>
<keyword evidence="3" id="KW-1185">Reference proteome</keyword>
<dbReference type="PANTHER" id="PTHR43283:SF18">
    <property type="match status" value="1"/>
</dbReference>
<dbReference type="RefSeq" id="WP_229953722.1">
    <property type="nucleotide sequence ID" value="NZ_BAAAEM010000003.1"/>
</dbReference>
<reference evidence="2 3" key="1">
    <citation type="journal article" date="2019" name="Int. J. Syst. Evol. Microbiol.">
        <title>The Global Catalogue of Microorganisms (GCM) 10K type strain sequencing project: providing services to taxonomists for standard genome sequencing and annotation.</title>
        <authorList>
            <consortium name="The Broad Institute Genomics Platform"/>
            <consortium name="The Broad Institute Genome Sequencing Center for Infectious Disease"/>
            <person name="Wu L."/>
            <person name="Ma J."/>
        </authorList>
    </citation>
    <scope>NUCLEOTIDE SEQUENCE [LARGE SCALE GENOMIC DNA]</scope>
    <source>
        <strain evidence="2 3">JCM 14162</strain>
    </source>
</reference>
<dbReference type="InterPro" id="IPR001466">
    <property type="entry name" value="Beta-lactam-related"/>
</dbReference>
<proteinExistence type="predicted"/>
<protein>
    <recommendedName>
        <fullName evidence="1">Beta-lactamase-related domain-containing protein</fullName>
    </recommendedName>
</protein>
<comment type="caution">
    <text evidence="2">The sequence shown here is derived from an EMBL/GenBank/DDBJ whole genome shotgun (WGS) entry which is preliminary data.</text>
</comment>
<sequence>MTIVMGRRQLCKFGMAAAVLPVLPACVTRYSESRTPTEGQVNFIEAKMAEHRIPGAGLAFVEEGKLAWERGFGVKNSETGDPVSTQTLFQAASLSKPLFAYVVMQAIDREEIGLDDRLTKFVRPTDLKPHHWSEQITVRDVLQHTTGLPNWRDDKDGPEPLVPAFEPGTGSTYSGEAYHWLQRVMEKITGLGLDAMIRERLFVPAGLEDMRMLWEPERDSREVYGHIVNDQDALVVDNLQFIREQGPRLVEVAKRWGRPMRMWTAEDHEKAVAEMRPHEHARLKDRPAWRWGRPGAFIIDSASSLRCTAGDYARFLCLMMPGRDRADWELTEQKRQAMLTPQFEQDIEGGRLPRTFGWGLEKRQNGVAYYHWGKNGRSHISVALGDPVTQKGIVVMTNGPNGNAFIKDVVTSLMDKNYIGITS</sequence>
<organism evidence="2 3">
    <name type="scientific">Parasphingorhabdus litoris</name>
    <dbReference type="NCBI Taxonomy" id="394733"/>
    <lineage>
        <taxon>Bacteria</taxon>
        <taxon>Pseudomonadati</taxon>
        <taxon>Pseudomonadota</taxon>
        <taxon>Alphaproteobacteria</taxon>
        <taxon>Sphingomonadales</taxon>
        <taxon>Sphingomonadaceae</taxon>
        <taxon>Parasphingorhabdus</taxon>
    </lineage>
</organism>
<feature type="domain" description="Beta-lactamase-related" evidence="1">
    <location>
        <begin position="43"/>
        <end position="404"/>
    </location>
</feature>
<gene>
    <name evidence="2" type="ORF">GCM10009096_22120</name>
</gene>
<dbReference type="Pfam" id="PF00144">
    <property type="entry name" value="Beta-lactamase"/>
    <property type="match status" value="1"/>
</dbReference>
<name>A0ABN1ALY4_9SPHN</name>